<dbReference type="SUPFAM" id="SSF55797">
    <property type="entry name" value="PR-1-like"/>
    <property type="match status" value="1"/>
</dbReference>
<dbReference type="PRINTS" id="PR00837">
    <property type="entry name" value="V5TPXLIKE"/>
</dbReference>
<reference evidence="4" key="1">
    <citation type="submission" date="2022-11" db="EMBL/GenBank/DDBJ databases">
        <authorList>
            <person name="Morgan W.R."/>
            <person name="Tartar A."/>
        </authorList>
    </citation>
    <scope>NUCLEOTIDE SEQUENCE</scope>
    <source>
        <strain evidence="4">ARSEF 373</strain>
    </source>
</reference>
<gene>
    <name evidence="4" type="ORF">N0F65_000078</name>
</gene>
<evidence type="ECO:0000259" key="3">
    <source>
        <dbReference type="SMART" id="SM00198"/>
    </source>
</evidence>
<dbReference type="Pfam" id="PF00188">
    <property type="entry name" value="CAP"/>
    <property type="match status" value="1"/>
</dbReference>
<feature type="compositionally biased region" description="Basic residues" evidence="1">
    <location>
        <begin position="264"/>
        <end position="273"/>
    </location>
</feature>
<proteinExistence type="predicted"/>
<accession>A0AAV2YDP9</accession>
<protein>
    <recommendedName>
        <fullName evidence="3">SCP domain-containing protein</fullName>
    </recommendedName>
</protein>
<sequence length="348" mass="37234">MKVILAASALLLVQVHANAHGNGPAPTSNGMDSKPNVHNSGVCSNAYTSELRDYIVEAHNHARATLVPTGEAANMRRLEWSEELAISASDWVENCQFEHYTEDYAYGQNLMYGGNSLDKATVDGWMKAWVEDEICDADRNGAGMMQLNHASAVLWADTFLVGCASKMCPNGYLTACNYFNPGNWQGQKAYQPGYGPAPAPVTYGPAPVGPTPCPSSQMPKEHKRGKHYEETVTPCPSAKPVVPETRCPSGKPVIPETPCPSSKAPKHHRKHHNATVTPCPSSKPVVPETPCPTTVAPVTPCPSTPAPDSQPVVPVTPCPTTMTPSAKPVNPYVPYPTPAATKARELCA</sequence>
<evidence type="ECO:0000256" key="1">
    <source>
        <dbReference type="SAM" id="MobiDB-lite"/>
    </source>
</evidence>
<evidence type="ECO:0000256" key="2">
    <source>
        <dbReference type="SAM" id="SignalP"/>
    </source>
</evidence>
<organism evidence="4 5">
    <name type="scientific">Lagenidium giganteum</name>
    <dbReference type="NCBI Taxonomy" id="4803"/>
    <lineage>
        <taxon>Eukaryota</taxon>
        <taxon>Sar</taxon>
        <taxon>Stramenopiles</taxon>
        <taxon>Oomycota</taxon>
        <taxon>Peronosporomycetes</taxon>
        <taxon>Pythiales</taxon>
        <taxon>Pythiaceae</taxon>
    </lineage>
</organism>
<dbReference type="EMBL" id="DAKRPA010000317">
    <property type="protein sequence ID" value="DAZ93427.1"/>
    <property type="molecule type" value="Genomic_DNA"/>
</dbReference>
<dbReference type="Proteomes" id="UP001146120">
    <property type="component" value="Unassembled WGS sequence"/>
</dbReference>
<dbReference type="InterPro" id="IPR001283">
    <property type="entry name" value="CRISP-related"/>
</dbReference>
<reference evidence="4" key="2">
    <citation type="journal article" date="2023" name="Microbiol Resour">
        <title>Decontamination and Annotation of the Draft Genome Sequence of the Oomycete Lagenidium giganteum ARSEF 373.</title>
        <authorList>
            <person name="Morgan W.R."/>
            <person name="Tartar A."/>
        </authorList>
    </citation>
    <scope>NUCLEOTIDE SEQUENCE</scope>
    <source>
        <strain evidence="4">ARSEF 373</strain>
    </source>
</reference>
<keyword evidence="5" id="KW-1185">Reference proteome</keyword>
<evidence type="ECO:0000313" key="5">
    <source>
        <dbReference type="Proteomes" id="UP001146120"/>
    </source>
</evidence>
<dbReference type="InterPro" id="IPR014044">
    <property type="entry name" value="CAP_dom"/>
</dbReference>
<comment type="caution">
    <text evidence="4">The sequence shown here is derived from an EMBL/GenBank/DDBJ whole genome shotgun (WGS) entry which is preliminary data.</text>
</comment>
<feature type="domain" description="SCP" evidence="3">
    <location>
        <begin position="50"/>
        <end position="186"/>
    </location>
</feature>
<keyword evidence="2" id="KW-0732">Signal</keyword>
<dbReference type="InterPro" id="IPR035940">
    <property type="entry name" value="CAP_sf"/>
</dbReference>
<feature type="chain" id="PRO_5043988170" description="SCP domain-containing protein" evidence="2">
    <location>
        <begin position="18"/>
        <end position="348"/>
    </location>
</feature>
<dbReference type="AlphaFoldDB" id="A0AAV2YDP9"/>
<dbReference type="CDD" id="cd05380">
    <property type="entry name" value="CAP_euk"/>
    <property type="match status" value="1"/>
</dbReference>
<feature type="signal peptide" evidence="2">
    <location>
        <begin position="1"/>
        <end position="17"/>
    </location>
</feature>
<name>A0AAV2YDP9_9STRA</name>
<dbReference type="Gene3D" id="3.40.33.10">
    <property type="entry name" value="CAP"/>
    <property type="match status" value="1"/>
</dbReference>
<evidence type="ECO:0000313" key="4">
    <source>
        <dbReference type="EMBL" id="DAZ93427.1"/>
    </source>
</evidence>
<dbReference type="SMART" id="SM00198">
    <property type="entry name" value="SCP"/>
    <property type="match status" value="1"/>
</dbReference>
<dbReference type="PANTHER" id="PTHR10334">
    <property type="entry name" value="CYSTEINE-RICH SECRETORY PROTEIN-RELATED"/>
    <property type="match status" value="1"/>
</dbReference>
<feature type="region of interest" description="Disordered" evidence="1">
    <location>
        <begin position="258"/>
        <end position="285"/>
    </location>
</feature>